<keyword evidence="1" id="KW-1133">Transmembrane helix</keyword>
<dbReference type="InterPro" id="IPR035919">
    <property type="entry name" value="EAL_sf"/>
</dbReference>
<reference evidence="6" key="1">
    <citation type="journal article" date="2015" name="Genome Announc.">
        <title>Complete Genome Sequence of Herbaspirillum hiltneri N3 (DSM 17495), Isolated from Surface-Sterilized Wheat Roots.</title>
        <authorList>
            <person name="Guizelini D."/>
            <person name="Saizaki P.M."/>
            <person name="Coimbra N.A."/>
            <person name="Weiss V.A."/>
            <person name="Faoro H."/>
            <person name="Sfeir M.Z."/>
            <person name="Baura V.A."/>
            <person name="Monteiro R.A."/>
            <person name="Chubatsu L.S."/>
            <person name="Souza E.M."/>
            <person name="Cruz L.M."/>
            <person name="Pedrosa F.O."/>
            <person name="Raittz R.T."/>
            <person name="Marchaukoski J.N."/>
            <person name="Steffens M.B."/>
        </authorList>
    </citation>
    <scope>NUCLEOTIDE SEQUENCE [LARGE SCALE GENOMIC DNA]</scope>
    <source>
        <strain evidence="6">N3</strain>
    </source>
</reference>
<name>A0ABM5UY63_9BURK</name>
<dbReference type="InterPro" id="IPR052155">
    <property type="entry name" value="Biofilm_reg_signaling"/>
</dbReference>
<evidence type="ECO:0000259" key="2">
    <source>
        <dbReference type="PROSITE" id="PS50112"/>
    </source>
</evidence>
<accession>A0ABM5UY63</accession>
<feature type="transmembrane region" description="Helical" evidence="1">
    <location>
        <begin position="24"/>
        <end position="45"/>
    </location>
</feature>
<keyword evidence="1" id="KW-0812">Transmembrane</keyword>
<organism evidence="5 6">
    <name type="scientific">Herbaspirillum hiltneri N3</name>
    <dbReference type="NCBI Taxonomy" id="1262470"/>
    <lineage>
        <taxon>Bacteria</taxon>
        <taxon>Pseudomonadati</taxon>
        <taxon>Pseudomonadota</taxon>
        <taxon>Betaproteobacteria</taxon>
        <taxon>Burkholderiales</taxon>
        <taxon>Oxalobacteraceae</taxon>
        <taxon>Herbaspirillum</taxon>
    </lineage>
</organism>
<dbReference type="InterPro" id="IPR000160">
    <property type="entry name" value="GGDEF_dom"/>
</dbReference>
<dbReference type="SUPFAM" id="SSF55785">
    <property type="entry name" value="PYP-like sensor domain (PAS domain)"/>
    <property type="match status" value="1"/>
</dbReference>
<keyword evidence="6" id="KW-1185">Reference proteome</keyword>
<dbReference type="Gene3D" id="3.30.70.270">
    <property type="match status" value="1"/>
</dbReference>
<keyword evidence="1" id="KW-0472">Membrane</keyword>
<protein>
    <recommendedName>
        <fullName evidence="7">PAS domain S-box-containing protein/diguanylate cyclase (GGDEF)-like protein</fullName>
    </recommendedName>
</protein>
<dbReference type="RefSeq" id="WP_053195575.1">
    <property type="nucleotide sequence ID" value="NZ_CP011409.1"/>
</dbReference>
<feature type="transmembrane region" description="Helical" evidence="1">
    <location>
        <begin position="78"/>
        <end position="100"/>
    </location>
</feature>
<gene>
    <name evidence="5" type="ORF">F506_04765</name>
</gene>
<proteinExistence type="predicted"/>
<dbReference type="CDD" id="cd01948">
    <property type="entry name" value="EAL"/>
    <property type="match status" value="1"/>
</dbReference>
<dbReference type="InterPro" id="IPR043128">
    <property type="entry name" value="Rev_trsase/Diguanyl_cyclase"/>
</dbReference>
<dbReference type="Pfam" id="PF00990">
    <property type="entry name" value="GGDEF"/>
    <property type="match status" value="1"/>
</dbReference>
<dbReference type="NCBIfam" id="TIGR00229">
    <property type="entry name" value="sensory_box"/>
    <property type="match status" value="1"/>
</dbReference>
<dbReference type="Proteomes" id="UP000063429">
    <property type="component" value="Chromosome"/>
</dbReference>
<dbReference type="PROSITE" id="PS50887">
    <property type="entry name" value="GGDEF"/>
    <property type="match status" value="1"/>
</dbReference>
<feature type="transmembrane region" description="Helical" evidence="1">
    <location>
        <begin position="163"/>
        <end position="185"/>
    </location>
</feature>
<dbReference type="PROSITE" id="PS50883">
    <property type="entry name" value="EAL"/>
    <property type="match status" value="1"/>
</dbReference>
<feature type="domain" description="EAL" evidence="3">
    <location>
        <begin position="503"/>
        <end position="755"/>
    </location>
</feature>
<dbReference type="Gene3D" id="3.20.20.450">
    <property type="entry name" value="EAL domain"/>
    <property type="match status" value="1"/>
</dbReference>
<evidence type="ECO:0000259" key="4">
    <source>
        <dbReference type="PROSITE" id="PS50887"/>
    </source>
</evidence>
<evidence type="ECO:0000256" key="1">
    <source>
        <dbReference type="SAM" id="Phobius"/>
    </source>
</evidence>
<dbReference type="SUPFAM" id="SSF55073">
    <property type="entry name" value="Nucleotide cyclase"/>
    <property type="match status" value="1"/>
</dbReference>
<dbReference type="SMART" id="SM00267">
    <property type="entry name" value="GGDEF"/>
    <property type="match status" value="1"/>
</dbReference>
<dbReference type="InterPro" id="IPR001633">
    <property type="entry name" value="EAL_dom"/>
</dbReference>
<dbReference type="NCBIfam" id="TIGR00254">
    <property type="entry name" value="GGDEF"/>
    <property type="match status" value="1"/>
</dbReference>
<evidence type="ECO:0008006" key="7">
    <source>
        <dbReference type="Google" id="ProtNLM"/>
    </source>
</evidence>
<feature type="domain" description="GGDEF" evidence="4">
    <location>
        <begin position="361"/>
        <end position="494"/>
    </location>
</feature>
<dbReference type="Gene3D" id="3.30.450.20">
    <property type="entry name" value="PAS domain"/>
    <property type="match status" value="1"/>
</dbReference>
<sequence>MFQWLLLKENALSAAENTVWKESALRIILVSGLLLEFGIGLLSAIDAVKVGAYYIIAVVVGFFVALLLGVVASVRRPVIGSAILIATIYAAAFCIVYFVNDAEIAKYGIMFVYTAPLIGRIFFGARLALVLMTINFFPFMLLLRNEPLPVYPGIDAPLANAHAYIQSLLFLFFNICVPLGVFRLLHALDASIRRHRAASSELESSHAQYQEIFENAGGAIVLCDVQGRILKANTLADNLIGRNPEKSAQSGRDANLFELLEHKCRSDAEKAADVLALKSGQEFAAKDGRLIAIENISTTSEHHYIVLLRDISQQRRIEEALDRSKERETFLSNHDQLTQLPNRDLLQRQLEELMRAMSPRRQLALVVIRLDSIKYVNDALGSAAGDALIVAFADALQRLLPKGSLIARLRSVVFSFTVETSHASRDAIPQIEHIRRSLPEELLVGGERQPVQVSMAMAFSRPGETSGDELIQRGKLALDSARRSGTQDITVFDDEAAASIRRRLSIEQSIVMALRENELRLVYQPKVTRDGDIVGLEALIRWRSPTLGDVSPAEFIPVAEASGAIHFITAFVVDEVCTYIRQTLDSGRRCLPVAINLSAIDIVRADLLDLVNAACQKYRISPDHLEFEITETGLVGNENLAISHLEALNAQGYGITIDDFGTGYSSLQKLSRFPTKSIKIDQSFVAQIGISEKSELIIRAVVSLAKILSCTTVAEGVETLVQEKFLKAIGCQFFQGFYYYPPMEFQQVNQLLKGR</sequence>
<evidence type="ECO:0000313" key="6">
    <source>
        <dbReference type="Proteomes" id="UP000063429"/>
    </source>
</evidence>
<dbReference type="CDD" id="cd01949">
    <property type="entry name" value="GGDEF"/>
    <property type="match status" value="1"/>
</dbReference>
<feature type="transmembrane region" description="Helical" evidence="1">
    <location>
        <begin position="52"/>
        <end position="72"/>
    </location>
</feature>
<feature type="domain" description="PAS" evidence="2">
    <location>
        <begin position="205"/>
        <end position="246"/>
    </location>
</feature>
<dbReference type="InterPro" id="IPR029787">
    <property type="entry name" value="Nucleotide_cyclase"/>
</dbReference>
<dbReference type="Pfam" id="PF00563">
    <property type="entry name" value="EAL"/>
    <property type="match status" value="1"/>
</dbReference>
<dbReference type="PROSITE" id="PS50112">
    <property type="entry name" value="PAS"/>
    <property type="match status" value="1"/>
</dbReference>
<dbReference type="InterPro" id="IPR000014">
    <property type="entry name" value="PAS"/>
</dbReference>
<dbReference type="SMART" id="SM00091">
    <property type="entry name" value="PAS"/>
    <property type="match status" value="1"/>
</dbReference>
<dbReference type="InterPro" id="IPR035965">
    <property type="entry name" value="PAS-like_dom_sf"/>
</dbReference>
<evidence type="ECO:0000313" key="5">
    <source>
        <dbReference type="EMBL" id="AKZ62073.1"/>
    </source>
</evidence>
<feature type="transmembrane region" description="Helical" evidence="1">
    <location>
        <begin position="121"/>
        <end position="143"/>
    </location>
</feature>
<dbReference type="PANTHER" id="PTHR44757:SF2">
    <property type="entry name" value="BIOFILM ARCHITECTURE MAINTENANCE PROTEIN MBAA"/>
    <property type="match status" value="1"/>
</dbReference>
<dbReference type="SMART" id="SM00052">
    <property type="entry name" value="EAL"/>
    <property type="match status" value="1"/>
</dbReference>
<dbReference type="EMBL" id="CP011409">
    <property type="protein sequence ID" value="AKZ62073.1"/>
    <property type="molecule type" value="Genomic_DNA"/>
</dbReference>
<evidence type="ECO:0000259" key="3">
    <source>
        <dbReference type="PROSITE" id="PS50883"/>
    </source>
</evidence>
<dbReference type="PANTHER" id="PTHR44757">
    <property type="entry name" value="DIGUANYLATE CYCLASE DGCP"/>
    <property type="match status" value="1"/>
</dbReference>
<dbReference type="SUPFAM" id="SSF141868">
    <property type="entry name" value="EAL domain-like"/>
    <property type="match status" value="1"/>
</dbReference>